<dbReference type="InterPro" id="IPR036086">
    <property type="entry name" value="ParB/Sulfiredoxin_sf"/>
</dbReference>
<dbReference type="PANTHER" id="PTHR33375">
    <property type="entry name" value="CHROMOSOME-PARTITIONING PROTEIN PARB-RELATED"/>
    <property type="match status" value="1"/>
</dbReference>
<name>A0AA35UHG0_METCP</name>
<gene>
    <name evidence="7" type="primary">parB</name>
    <name evidence="7" type="ORF">MCNOR_1374</name>
</gene>
<dbReference type="Pfam" id="PF23552">
    <property type="entry name" value="ParB_C"/>
    <property type="match status" value="1"/>
</dbReference>
<dbReference type="GO" id="GO:0007059">
    <property type="term" value="P:chromosome segregation"/>
    <property type="evidence" value="ECO:0007669"/>
    <property type="project" value="UniProtKB-KW"/>
</dbReference>
<dbReference type="GO" id="GO:0045881">
    <property type="term" value="P:positive regulation of sporulation resulting in formation of a cellular spore"/>
    <property type="evidence" value="ECO:0007669"/>
    <property type="project" value="TreeGrafter"/>
</dbReference>
<keyword evidence="4" id="KW-0238">DNA-binding</keyword>
<dbReference type="Gene3D" id="1.10.10.2830">
    <property type="match status" value="1"/>
</dbReference>
<dbReference type="InterPro" id="IPR050336">
    <property type="entry name" value="Chromosome_partition/occlusion"/>
</dbReference>
<dbReference type="InterPro" id="IPR003115">
    <property type="entry name" value="ParB_N"/>
</dbReference>
<dbReference type="SMART" id="SM00470">
    <property type="entry name" value="ParB"/>
    <property type="match status" value="1"/>
</dbReference>
<keyword evidence="3" id="KW-0159">Chromosome partition</keyword>
<dbReference type="InterPro" id="IPR004437">
    <property type="entry name" value="ParB/RepB/Spo0J"/>
</dbReference>
<dbReference type="Pfam" id="PF02195">
    <property type="entry name" value="ParB_N"/>
    <property type="match status" value="1"/>
</dbReference>
<dbReference type="AlphaFoldDB" id="A0AA35UHG0"/>
<dbReference type="GO" id="GO:0003677">
    <property type="term" value="F:DNA binding"/>
    <property type="evidence" value="ECO:0007669"/>
    <property type="project" value="UniProtKB-KW"/>
</dbReference>
<feature type="domain" description="ParB-like N-terminal" evidence="6">
    <location>
        <begin position="27"/>
        <end position="117"/>
    </location>
</feature>
<dbReference type="FunFam" id="3.90.1530.30:FF:000001">
    <property type="entry name" value="Chromosome partitioning protein ParB"/>
    <property type="match status" value="1"/>
</dbReference>
<dbReference type="SUPFAM" id="SSF110849">
    <property type="entry name" value="ParB/Sulfiredoxin"/>
    <property type="match status" value="1"/>
</dbReference>
<dbReference type="OMA" id="DFNCTHD"/>
<dbReference type="EMBL" id="OX458332">
    <property type="protein sequence ID" value="CAI8790356.1"/>
    <property type="molecule type" value="Genomic_DNA"/>
</dbReference>
<evidence type="ECO:0000256" key="3">
    <source>
        <dbReference type="ARBA" id="ARBA00022829"/>
    </source>
</evidence>
<dbReference type="GO" id="GO:0005694">
    <property type="term" value="C:chromosome"/>
    <property type="evidence" value="ECO:0007669"/>
    <property type="project" value="TreeGrafter"/>
</dbReference>
<dbReference type="RefSeq" id="WP_010959377.1">
    <property type="nucleotide sequence ID" value="NZ_CP079096.1"/>
</dbReference>
<dbReference type="InterPro" id="IPR041468">
    <property type="entry name" value="HTH_ParB/Spo0J"/>
</dbReference>
<dbReference type="Pfam" id="PF17762">
    <property type="entry name" value="HTH_ParB"/>
    <property type="match status" value="1"/>
</dbReference>
<dbReference type="Proteomes" id="UP001158598">
    <property type="component" value="Chromosome"/>
</dbReference>
<dbReference type="PANTHER" id="PTHR33375:SF1">
    <property type="entry name" value="CHROMOSOME-PARTITIONING PROTEIN PARB-RELATED"/>
    <property type="match status" value="1"/>
</dbReference>
<dbReference type="Gene3D" id="3.90.1530.30">
    <property type="match status" value="1"/>
</dbReference>
<comment type="function">
    <text evidence="5">Involved in chromosome partition. Localize to both poles of the predivisional cell following completion of DNA replication. Binds to the DNA origin of replication.</text>
</comment>
<dbReference type="InterPro" id="IPR057240">
    <property type="entry name" value="ParB_dimer_C"/>
</dbReference>
<evidence type="ECO:0000256" key="2">
    <source>
        <dbReference type="ARBA" id="ARBA00022372"/>
    </source>
</evidence>
<dbReference type="FunFam" id="1.10.10.2830:FF:000001">
    <property type="entry name" value="Chromosome partitioning protein ParB"/>
    <property type="match status" value="1"/>
</dbReference>
<evidence type="ECO:0000259" key="6">
    <source>
        <dbReference type="SMART" id="SM00470"/>
    </source>
</evidence>
<organism evidence="7 8">
    <name type="scientific">Methylococcus capsulatus</name>
    <dbReference type="NCBI Taxonomy" id="414"/>
    <lineage>
        <taxon>Bacteria</taxon>
        <taxon>Pseudomonadati</taxon>
        <taxon>Pseudomonadota</taxon>
        <taxon>Gammaproteobacteria</taxon>
        <taxon>Methylococcales</taxon>
        <taxon>Methylococcaceae</taxon>
        <taxon>Methylococcus</taxon>
    </lineage>
</organism>
<sequence length="282" mass="30995">MKKPALGRGLEALLGEARLDPKQESLRKLPIEHLEPSPFQPRKDFDSAKLRELADSISAQGIVQPIVVRSAEPGRYQIVAGERRWRAAQLAGVREVPVVVREVPDQAALAIALIENIQREDLNPLEEAEAIQRLLEEHRMTHQQVADALGKSRVTITNLNRLNDLHPDAKALLRAGEIDMGHARALLALPYGQQGEAARRVAEKRLSVRETESLVNGLLKAADAGPKPAKVVDPDIARLERRMTERLGAGVRIQHGAKGAGRLVISYASLEQLEGLLARFEG</sequence>
<evidence type="ECO:0000256" key="4">
    <source>
        <dbReference type="ARBA" id="ARBA00023125"/>
    </source>
</evidence>
<evidence type="ECO:0000256" key="1">
    <source>
        <dbReference type="ARBA" id="ARBA00006295"/>
    </source>
</evidence>
<reference evidence="7" key="1">
    <citation type="submission" date="2023-03" db="EMBL/GenBank/DDBJ databases">
        <authorList>
            <person name="Pearce D."/>
        </authorList>
    </citation>
    <scope>NUCLEOTIDE SEQUENCE</scope>
    <source>
        <strain evidence="7">Mc</strain>
    </source>
</reference>
<comment type="similarity">
    <text evidence="1">Belongs to the ParB family.</text>
</comment>
<evidence type="ECO:0000313" key="7">
    <source>
        <dbReference type="EMBL" id="CAI8790356.1"/>
    </source>
</evidence>
<protein>
    <recommendedName>
        <fullName evidence="2">Probable chromosome-partitioning protein ParB</fullName>
    </recommendedName>
</protein>
<accession>A0AA35UHG0</accession>
<dbReference type="NCBIfam" id="TIGR00180">
    <property type="entry name" value="parB_part"/>
    <property type="match status" value="1"/>
</dbReference>
<dbReference type="GeneID" id="88222357"/>
<evidence type="ECO:0000256" key="5">
    <source>
        <dbReference type="ARBA" id="ARBA00025472"/>
    </source>
</evidence>
<dbReference type="CDD" id="cd16393">
    <property type="entry name" value="SPO0J_N"/>
    <property type="match status" value="1"/>
</dbReference>
<evidence type="ECO:0000313" key="8">
    <source>
        <dbReference type="Proteomes" id="UP001158598"/>
    </source>
</evidence>
<proteinExistence type="inferred from homology"/>